<evidence type="ECO:0000313" key="13">
    <source>
        <dbReference type="Proteomes" id="UP000095657"/>
    </source>
</evidence>
<dbReference type="SUPFAM" id="SSF52279">
    <property type="entry name" value="Beta-D-glucan exohydrolase, C-terminal domain"/>
    <property type="match status" value="1"/>
</dbReference>
<gene>
    <name evidence="7" type="primary">nag3</name>
    <name evidence="12" type="ORF">DW794_09940</name>
    <name evidence="7" type="ORF">ERS852494_03240</name>
    <name evidence="10" type="ORF">F2Y31_14795</name>
    <name evidence="9" type="ORF">F2Y35_17395</name>
    <name evidence="8" type="ORF">F2Y36_16205</name>
    <name evidence="11" type="ORF">Q4469_17410</name>
</gene>
<dbReference type="EMBL" id="QSJD01000013">
    <property type="protein sequence ID" value="RHD48579.1"/>
    <property type="molecule type" value="Genomic_DNA"/>
</dbReference>
<reference evidence="15 16" key="3">
    <citation type="journal article" date="2019" name="Nat. Med.">
        <title>A library of human gut bacterial isolates paired with longitudinal multiomics data enables mechanistic microbiome research.</title>
        <authorList>
            <person name="Poyet M."/>
            <person name="Groussin M."/>
            <person name="Gibbons S.M."/>
            <person name="Avila-Pacheco J."/>
            <person name="Jiang X."/>
            <person name="Kearney S.M."/>
            <person name="Perrotta A.R."/>
            <person name="Berdy B."/>
            <person name="Zhao S."/>
            <person name="Lieberman T.D."/>
            <person name="Swanson P.K."/>
            <person name="Smith M."/>
            <person name="Roesemann S."/>
            <person name="Alexander J.E."/>
            <person name="Rich S.A."/>
            <person name="Livny J."/>
            <person name="Vlamakis H."/>
            <person name="Clish C."/>
            <person name="Bullock K."/>
            <person name="Deik A."/>
            <person name="Scott J."/>
            <person name="Pierce K.A."/>
            <person name="Xavier R.J."/>
            <person name="Alm E.J."/>
        </authorList>
    </citation>
    <scope>NUCLEOTIDE SEQUENCE [LARGE SCALE GENOMIC DNA]</scope>
    <source>
        <strain evidence="10 15">BIOML-A19</strain>
        <strain evidence="9 17">BIOML-A21</strain>
        <strain evidence="8 16">BIOML-A31</strain>
    </source>
</reference>
<evidence type="ECO:0000256" key="4">
    <source>
        <dbReference type="ARBA" id="ARBA00022801"/>
    </source>
</evidence>
<dbReference type="PANTHER" id="PTHR30480">
    <property type="entry name" value="BETA-HEXOSAMINIDASE-RELATED"/>
    <property type="match status" value="1"/>
</dbReference>
<dbReference type="Proteomes" id="UP000475905">
    <property type="component" value="Unassembled WGS sequence"/>
</dbReference>
<comment type="similarity">
    <text evidence="2">Belongs to the glycosyl hydrolase 3 family.</text>
</comment>
<reference evidence="11" key="4">
    <citation type="submission" date="2023-07" db="EMBL/GenBank/DDBJ databases">
        <title>Whole Genome Sequencing of Colonoscopy isolates.</title>
        <authorList>
            <person name="Surve S.V."/>
            <person name="Valls R.A."/>
            <person name="Barrak K.E."/>
            <person name="Gardner T.B."/>
            <person name="O'Toole G.A."/>
        </authorList>
    </citation>
    <scope>NUCLEOTIDE SEQUENCE</scope>
    <source>
        <strain evidence="11">GP0119</strain>
    </source>
</reference>
<dbReference type="Proteomes" id="UP000491168">
    <property type="component" value="Unassembled WGS sequence"/>
</dbReference>
<evidence type="ECO:0000313" key="16">
    <source>
        <dbReference type="Proteomes" id="UP000475905"/>
    </source>
</evidence>
<evidence type="ECO:0000256" key="5">
    <source>
        <dbReference type="ARBA" id="ARBA00023295"/>
    </source>
</evidence>
<keyword evidence="5 7" id="KW-0326">Glycosidase</keyword>
<dbReference type="PANTHER" id="PTHR30480:SF13">
    <property type="entry name" value="BETA-HEXOSAMINIDASE"/>
    <property type="match status" value="1"/>
</dbReference>
<dbReference type="RefSeq" id="WP_055173040.1">
    <property type="nucleotide sequence ID" value="NZ_CACRTB010000041.1"/>
</dbReference>
<dbReference type="PROSITE" id="PS51257">
    <property type="entry name" value="PROKAR_LIPOPROTEIN"/>
    <property type="match status" value="1"/>
</dbReference>
<dbReference type="EMBL" id="VVYP01000022">
    <property type="protein sequence ID" value="KAA5461136.1"/>
    <property type="molecule type" value="Genomic_DNA"/>
</dbReference>
<evidence type="ECO:0000313" key="14">
    <source>
        <dbReference type="Proteomes" id="UP000284689"/>
    </source>
</evidence>
<dbReference type="InterPro" id="IPR001764">
    <property type="entry name" value="Glyco_hydro_3_N"/>
</dbReference>
<keyword evidence="4 7" id="KW-0378">Hydrolase</keyword>
<organism evidence="7 13">
    <name type="scientific">Bacteroides caccae</name>
    <dbReference type="NCBI Taxonomy" id="47678"/>
    <lineage>
        <taxon>Bacteria</taxon>
        <taxon>Pseudomonadati</taxon>
        <taxon>Bacteroidota</taxon>
        <taxon>Bacteroidia</taxon>
        <taxon>Bacteroidales</taxon>
        <taxon>Bacteroidaceae</taxon>
        <taxon>Bacteroides</taxon>
    </lineage>
</organism>
<evidence type="ECO:0000313" key="9">
    <source>
        <dbReference type="EMBL" id="KAA5488990.1"/>
    </source>
</evidence>
<dbReference type="GO" id="GO:0009254">
    <property type="term" value="P:peptidoglycan turnover"/>
    <property type="evidence" value="ECO:0007669"/>
    <property type="project" value="TreeGrafter"/>
</dbReference>
<dbReference type="AlphaFoldDB" id="A0A174RJD0"/>
<dbReference type="EMBL" id="CZAI01000008">
    <property type="protein sequence ID" value="CUP85574.1"/>
    <property type="molecule type" value="Genomic_DNA"/>
</dbReference>
<dbReference type="EMBL" id="VVYF01000019">
    <property type="protein sequence ID" value="KAA5488990.1"/>
    <property type="molecule type" value="Genomic_DNA"/>
</dbReference>
<dbReference type="Proteomes" id="UP000284689">
    <property type="component" value="Unassembled WGS sequence"/>
</dbReference>
<name>A0A174RJD0_9BACE</name>
<evidence type="ECO:0000313" key="17">
    <source>
        <dbReference type="Proteomes" id="UP000491168"/>
    </source>
</evidence>
<dbReference type="EMBL" id="VVYD01000014">
    <property type="protein sequence ID" value="KAA5497137.1"/>
    <property type="molecule type" value="Genomic_DNA"/>
</dbReference>
<dbReference type="Gene3D" id="3.40.50.1700">
    <property type="entry name" value="Glycoside hydrolase family 3 C-terminal domain"/>
    <property type="match status" value="1"/>
</dbReference>
<dbReference type="Proteomes" id="UP000368418">
    <property type="component" value="Unassembled WGS sequence"/>
</dbReference>
<comment type="catalytic activity">
    <reaction evidence="1">
        <text>Hydrolysis of terminal non-reducing N-acetyl-D-hexosamine residues in N-acetyl-beta-D-hexosaminides.</text>
        <dbReference type="EC" id="3.2.1.52"/>
    </reaction>
</comment>
<dbReference type="EMBL" id="JAUONL010000018">
    <property type="protein sequence ID" value="MDO6359430.1"/>
    <property type="molecule type" value="Genomic_DNA"/>
</dbReference>
<reference evidence="7 13" key="1">
    <citation type="submission" date="2015-09" db="EMBL/GenBank/DDBJ databases">
        <authorList>
            <consortium name="Pathogen Informatics"/>
        </authorList>
    </citation>
    <scope>NUCLEOTIDE SEQUENCE [LARGE SCALE GENOMIC DNA]</scope>
    <source>
        <strain evidence="7 13">2789STDY5834880</strain>
    </source>
</reference>
<evidence type="ECO:0000313" key="10">
    <source>
        <dbReference type="EMBL" id="KAA5497137.1"/>
    </source>
</evidence>
<dbReference type="InterPro" id="IPR017853">
    <property type="entry name" value="GH"/>
</dbReference>
<dbReference type="Proteomes" id="UP001170023">
    <property type="component" value="Unassembled WGS sequence"/>
</dbReference>
<evidence type="ECO:0000313" key="8">
    <source>
        <dbReference type="EMBL" id="KAA5461136.1"/>
    </source>
</evidence>
<evidence type="ECO:0000313" key="11">
    <source>
        <dbReference type="EMBL" id="MDO6359430.1"/>
    </source>
</evidence>
<protein>
    <recommendedName>
        <fullName evidence="3">beta-N-acetylhexosaminidase</fullName>
        <ecNumber evidence="3">3.2.1.52</ecNumber>
    </recommendedName>
</protein>
<dbReference type="InterPro" id="IPR036962">
    <property type="entry name" value="Glyco_hydro_3_N_sf"/>
</dbReference>
<dbReference type="InterPro" id="IPR036881">
    <property type="entry name" value="Glyco_hydro_3_C_sf"/>
</dbReference>
<dbReference type="Proteomes" id="UP000095657">
    <property type="component" value="Unassembled WGS sequence"/>
</dbReference>
<accession>A0A174RJD0</accession>
<dbReference type="SUPFAM" id="SSF51445">
    <property type="entry name" value="(Trans)glycosidases"/>
    <property type="match status" value="1"/>
</dbReference>
<dbReference type="GO" id="GO:0005975">
    <property type="term" value="P:carbohydrate metabolic process"/>
    <property type="evidence" value="ECO:0007669"/>
    <property type="project" value="InterPro"/>
</dbReference>
<dbReference type="STRING" id="47678.ERS852494_03240"/>
<dbReference type="PRINTS" id="PR00133">
    <property type="entry name" value="GLHYDRLASE3"/>
</dbReference>
<dbReference type="PROSITE" id="PS00775">
    <property type="entry name" value="GLYCOSYL_HYDROL_F3"/>
    <property type="match status" value="1"/>
</dbReference>
<evidence type="ECO:0000313" key="12">
    <source>
        <dbReference type="EMBL" id="RHD48579.1"/>
    </source>
</evidence>
<sequence>MKNSFLIVTATLLVSVFFSCTKERVTAGSVNEVYEFQSVDSTWKLLTLREKIGQTMLMLPDRKKELDLGDGSLDVYFKRYPVTGYFMGWKLFTGVPEEERVDFVRSSVEEYQKASELPLLFQQDYESGVGLQGMTPFPKEMALGAANSPELAYKYGKSVALECRSLGINWVLHPVADLNMNPLNPIVNTRSVSDNPEKAVCLLSEQIKGLQDNSVAATIKHFPGDGVDYRDQHLMTTVNSLSEEMWKQYHGKVFAELIKKGVACIMPGHITLPFYQKERINGYLPPATLSHELLTGLLKKEMHFNGVVVSDAMTMAGFRGWYKNDLEGQVASFLAGVDILLWPSYEYMDTVEVRIQRGEIPMERLDDAVRRVWAMKERFGLLNKNRELIRPVSAEEKAEIREAAKEITERSITLVRDEDHKLPLSLEKDKKLLLVAVTPVAHKGNDRDFKRLQNLRDEFVKNGFEVDFRRNILYEDQGWQDNATEVYDKVIFLVARNTHTPFGPLQLWDDEAQSVWAANSMDKSKVIVISLGSPYIGNEYFERVKTYINTYSNDASTHSALLRILLGQLPFKGKSPVNLEHKLFTF</sequence>
<feature type="domain" description="Glycoside hydrolase family 3 N-terminal" evidence="6">
    <location>
        <begin position="110"/>
        <end position="373"/>
    </location>
</feature>
<dbReference type="InterPro" id="IPR050226">
    <property type="entry name" value="NagZ_Beta-hexosaminidase"/>
</dbReference>
<dbReference type="Gene3D" id="3.20.20.300">
    <property type="entry name" value="Glycoside hydrolase, family 3, N-terminal domain"/>
    <property type="match status" value="1"/>
</dbReference>
<evidence type="ECO:0000259" key="6">
    <source>
        <dbReference type="Pfam" id="PF00933"/>
    </source>
</evidence>
<evidence type="ECO:0000313" key="15">
    <source>
        <dbReference type="Proteomes" id="UP000368418"/>
    </source>
</evidence>
<dbReference type="Pfam" id="PF00933">
    <property type="entry name" value="Glyco_hydro_3"/>
    <property type="match status" value="1"/>
</dbReference>
<dbReference type="InterPro" id="IPR019800">
    <property type="entry name" value="Glyco_hydro_3_AS"/>
</dbReference>
<reference evidence="12 14" key="2">
    <citation type="submission" date="2018-08" db="EMBL/GenBank/DDBJ databases">
        <title>A genome reference for cultivated species of the human gut microbiota.</title>
        <authorList>
            <person name="Zou Y."/>
            <person name="Xue W."/>
            <person name="Luo G."/>
        </authorList>
    </citation>
    <scope>NUCLEOTIDE SEQUENCE [LARGE SCALE GENOMIC DNA]</scope>
    <source>
        <strain evidence="12 14">AM31-16AC</strain>
    </source>
</reference>
<evidence type="ECO:0000256" key="1">
    <source>
        <dbReference type="ARBA" id="ARBA00001231"/>
    </source>
</evidence>
<evidence type="ECO:0000256" key="3">
    <source>
        <dbReference type="ARBA" id="ARBA00012663"/>
    </source>
</evidence>
<evidence type="ECO:0000313" key="7">
    <source>
        <dbReference type="EMBL" id="CUP85574.1"/>
    </source>
</evidence>
<proteinExistence type="inferred from homology"/>
<dbReference type="GO" id="GO:0004563">
    <property type="term" value="F:beta-N-acetylhexosaminidase activity"/>
    <property type="evidence" value="ECO:0007669"/>
    <property type="project" value="UniProtKB-EC"/>
</dbReference>
<evidence type="ECO:0000256" key="2">
    <source>
        <dbReference type="ARBA" id="ARBA00005336"/>
    </source>
</evidence>
<dbReference type="EC" id="3.2.1.52" evidence="3"/>